<accession>A0ABS9TAJ3</accession>
<evidence type="ECO:0000313" key="4">
    <source>
        <dbReference type="EMBL" id="MCH6165559.1"/>
    </source>
</evidence>
<reference evidence="4 5" key="1">
    <citation type="submission" date="2022-03" db="EMBL/GenBank/DDBJ databases">
        <title>Pseudonocardia alaer sp. nov., a novel actinomycete isolated from reed forest soil.</title>
        <authorList>
            <person name="Wang L."/>
        </authorList>
    </citation>
    <scope>NUCLEOTIDE SEQUENCE [LARGE SCALE GENOMIC DNA]</scope>
    <source>
        <strain evidence="4 5">Y-16303</strain>
    </source>
</reference>
<keyword evidence="5" id="KW-1185">Reference proteome</keyword>
<keyword evidence="2" id="KW-0808">Transferase</keyword>
<dbReference type="EMBL" id="JAKXMK010000006">
    <property type="protein sequence ID" value="MCH6165559.1"/>
    <property type="molecule type" value="Genomic_DNA"/>
</dbReference>
<dbReference type="Proteomes" id="UP001299970">
    <property type="component" value="Unassembled WGS sequence"/>
</dbReference>
<comment type="similarity">
    <text evidence="1">Belongs to the sulfotransferase 1 family.</text>
</comment>
<name>A0ABS9TAJ3_9PSEU</name>
<protein>
    <submittedName>
        <fullName evidence="4">Sulfotransferase domain-containing protein</fullName>
    </submittedName>
</protein>
<evidence type="ECO:0000313" key="5">
    <source>
        <dbReference type="Proteomes" id="UP001299970"/>
    </source>
</evidence>
<comment type="caution">
    <text evidence="4">The sequence shown here is derived from an EMBL/GenBank/DDBJ whole genome shotgun (WGS) entry which is preliminary data.</text>
</comment>
<sequence length="303" mass="34449">MERYRMVGFDSARWDGFAFRDGDIVISAPAKCGTTWMQMICALLVFGTPDFEGDLAALSPWLDWSLEPRESVLATLGAQRHRRFIKTHTPLDGLPFDPRVTYVCVGRDPRDVGISLGNHRANIDPEAVARAREAAGLAHVSPAGAALSEETSERDRFRHWMLDDTPVTSSHYTLRFTMHHLTTFWQARESATVVMVHYDDLKADLLGEMRRLAVRLDITVPESAWPLLARAATFEDMRKQAPRLVPNVSKAVWRDNERFFNRGVSGQWVDVLDDTDLREYAARVTEFTAPDLLEWAHREPITQ</sequence>
<dbReference type="InterPro" id="IPR000863">
    <property type="entry name" value="Sulfotransferase_dom"/>
</dbReference>
<evidence type="ECO:0000256" key="2">
    <source>
        <dbReference type="ARBA" id="ARBA00022679"/>
    </source>
</evidence>
<evidence type="ECO:0000259" key="3">
    <source>
        <dbReference type="Pfam" id="PF00685"/>
    </source>
</evidence>
<evidence type="ECO:0000256" key="1">
    <source>
        <dbReference type="ARBA" id="ARBA00005771"/>
    </source>
</evidence>
<dbReference type="Gene3D" id="3.40.50.300">
    <property type="entry name" value="P-loop containing nucleotide triphosphate hydrolases"/>
    <property type="match status" value="1"/>
</dbReference>
<gene>
    <name evidence="4" type="ORF">MMF94_07685</name>
</gene>
<organism evidence="4 5">
    <name type="scientific">Pseudonocardia alaniniphila</name>
    <dbReference type="NCBI Taxonomy" id="75291"/>
    <lineage>
        <taxon>Bacteria</taxon>
        <taxon>Bacillati</taxon>
        <taxon>Actinomycetota</taxon>
        <taxon>Actinomycetes</taxon>
        <taxon>Pseudonocardiales</taxon>
        <taxon>Pseudonocardiaceae</taxon>
        <taxon>Pseudonocardia</taxon>
    </lineage>
</organism>
<dbReference type="PANTHER" id="PTHR11783">
    <property type="entry name" value="SULFOTRANSFERASE SULT"/>
    <property type="match status" value="1"/>
</dbReference>
<dbReference type="RefSeq" id="WP_241035592.1">
    <property type="nucleotide sequence ID" value="NZ_BAAAJF010000024.1"/>
</dbReference>
<feature type="domain" description="Sulfotransferase" evidence="3">
    <location>
        <begin position="21"/>
        <end position="279"/>
    </location>
</feature>
<dbReference type="InterPro" id="IPR027417">
    <property type="entry name" value="P-loop_NTPase"/>
</dbReference>
<proteinExistence type="inferred from homology"/>
<dbReference type="SUPFAM" id="SSF52540">
    <property type="entry name" value="P-loop containing nucleoside triphosphate hydrolases"/>
    <property type="match status" value="1"/>
</dbReference>
<dbReference type="Pfam" id="PF00685">
    <property type="entry name" value="Sulfotransfer_1"/>
    <property type="match status" value="1"/>
</dbReference>